<dbReference type="AlphaFoldDB" id="A9NN89"/>
<dbReference type="EMBL" id="EF082746">
    <property type="protein sequence ID" value="ABK22100.1"/>
    <property type="molecule type" value="mRNA"/>
</dbReference>
<protein>
    <submittedName>
        <fullName evidence="1">Uncharacterized protein</fullName>
    </submittedName>
</protein>
<reference evidence="1" key="1">
    <citation type="journal article" date="2008" name="BMC Genomics">
        <title>A conifer genomics resource of 200,000 spruce (Picea spp.) ESTs and 6,464 high-quality, sequence-finished full-length cDNAs for Sitka spruce (Picea sitchensis).</title>
        <authorList>
            <person name="Ralph S.G."/>
            <person name="Chun H.J."/>
            <person name="Kolosova N."/>
            <person name="Cooper D."/>
            <person name="Oddy C."/>
            <person name="Ritland C.E."/>
            <person name="Kirkpatrick R."/>
            <person name="Moore R."/>
            <person name="Barber S."/>
            <person name="Holt R.A."/>
            <person name="Jones S.J."/>
            <person name="Marra M.A."/>
            <person name="Douglas C.J."/>
            <person name="Ritland K."/>
            <person name="Bohlmann J."/>
        </authorList>
    </citation>
    <scope>NUCLEOTIDE SEQUENCE</scope>
    <source>
        <tissue evidence="1">Bark</tissue>
    </source>
</reference>
<sequence>MEQFVVPVKLVPQILHNQLMAAGLIMILSLGCTCLEKTGQTNSLNALRKGMLLSDPSKLM</sequence>
<accession>A9NN89</accession>
<name>A9NN89_PICSI</name>
<evidence type="ECO:0000313" key="1">
    <source>
        <dbReference type="EMBL" id="ABK22100.1"/>
    </source>
</evidence>
<organism evidence="1">
    <name type="scientific">Picea sitchensis</name>
    <name type="common">Sitka spruce</name>
    <name type="synonym">Pinus sitchensis</name>
    <dbReference type="NCBI Taxonomy" id="3332"/>
    <lineage>
        <taxon>Eukaryota</taxon>
        <taxon>Viridiplantae</taxon>
        <taxon>Streptophyta</taxon>
        <taxon>Embryophyta</taxon>
        <taxon>Tracheophyta</taxon>
        <taxon>Spermatophyta</taxon>
        <taxon>Pinopsida</taxon>
        <taxon>Pinidae</taxon>
        <taxon>Conifers I</taxon>
        <taxon>Pinales</taxon>
        <taxon>Pinaceae</taxon>
        <taxon>Picea</taxon>
    </lineage>
</organism>
<proteinExistence type="evidence at transcript level"/>